<keyword evidence="5" id="KW-1185">Reference proteome</keyword>
<evidence type="ECO:0000313" key="5">
    <source>
        <dbReference type="Proteomes" id="UP001500642"/>
    </source>
</evidence>
<evidence type="ECO:0000259" key="3">
    <source>
        <dbReference type="Pfam" id="PF05175"/>
    </source>
</evidence>
<evidence type="ECO:0000256" key="1">
    <source>
        <dbReference type="ARBA" id="ARBA00022603"/>
    </source>
</evidence>
<dbReference type="PANTHER" id="PTHR47816:SF4">
    <property type="entry name" value="RIBOSOMAL RNA SMALL SUBUNIT METHYLTRANSFERASE C"/>
    <property type="match status" value="1"/>
</dbReference>
<name>A0ABP8J049_9MICO</name>
<proteinExistence type="predicted"/>
<evidence type="ECO:0000256" key="2">
    <source>
        <dbReference type="ARBA" id="ARBA00022679"/>
    </source>
</evidence>
<sequence>MGVMTEHYFSANPSAPGPLRTITARLAGREVAVTTAGGVFSPGRLDLGTQVLLKALPEPPAGELLDLGCGWGPISLQAGLEARQAGTAVRIWALDVNERALELTARNARDLGLDAIRTVTAAEVPADIAFDAIWSNPPIRVGKEVLHGLLETWLPRLAPGGQAWLVVSKNLGADSLRVWIADMLGAGYTVAKHSSAKGFRVLVVTRSAD</sequence>
<accession>A0ABP8J049</accession>
<dbReference type="InterPro" id="IPR007848">
    <property type="entry name" value="Small_mtfrase_dom"/>
</dbReference>
<keyword evidence="1 4" id="KW-0489">Methyltransferase</keyword>
<organism evidence="4 5">
    <name type="scientific">Brevibacterium pityocampae</name>
    <dbReference type="NCBI Taxonomy" id="506594"/>
    <lineage>
        <taxon>Bacteria</taxon>
        <taxon>Bacillati</taxon>
        <taxon>Actinomycetota</taxon>
        <taxon>Actinomycetes</taxon>
        <taxon>Micrococcales</taxon>
        <taxon>Brevibacteriaceae</taxon>
        <taxon>Brevibacterium</taxon>
    </lineage>
</organism>
<protein>
    <submittedName>
        <fullName evidence="4">Methyltransferase</fullName>
    </submittedName>
</protein>
<evidence type="ECO:0000313" key="4">
    <source>
        <dbReference type="EMBL" id="GAA4382268.1"/>
    </source>
</evidence>
<feature type="domain" description="Methyltransferase small" evidence="3">
    <location>
        <begin position="31"/>
        <end position="194"/>
    </location>
</feature>
<dbReference type="CDD" id="cd02440">
    <property type="entry name" value="AdoMet_MTases"/>
    <property type="match status" value="1"/>
</dbReference>
<dbReference type="SUPFAM" id="SSF53335">
    <property type="entry name" value="S-adenosyl-L-methionine-dependent methyltransferases"/>
    <property type="match status" value="1"/>
</dbReference>
<dbReference type="Gene3D" id="3.40.50.150">
    <property type="entry name" value="Vaccinia Virus protein VP39"/>
    <property type="match status" value="1"/>
</dbReference>
<reference evidence="5" key="1">
    <citation type="journal article" date="2019" name="Int. J. Syst. Evol. Microbiol.">
        <title>The Global Catalogue of Microorganisms (GCM) 10K type strain sequencing project: providing services to taxonomists for standard genome sequencing and annotation.</title>
        <authorList>
            <consortium name="The Broad Institute Genomics Platform"/>
            <consortium name="The Broad Institute Genome Sequencing Center for Infectious Disease"/>
            <person name="Wu L."/>
            <person name="Ma J."/>
        </authorList>
    </citation>
    <scope>NUCLEOTIDE SEQUENCE [LARGE SCALE GENOMIC DNA]</scope>
    <source>
        <strain evidence="5">JCM 17808</strain>
    </source>
</reference>
<dbReference type="EMBL" id="BAABGL010000001">
    <property type="protein sequence ID" value="GAA4382268.1"/>
    <property type="molecule type" value="Genomic_DNA"/>
</dbReference>
<comment type="caution">
    <text evidence="4">The sequence shown here is derived from an EMBL/GenBank/DDBJ whole genome shotgun (WGS) entry which is preliminary data.</text>
</comment>
<dbReference type="Proteomes" id="UP001500642">
    <property type="component" value="Unassembled WGS sequence"/>
</dbReference>
<keyword evidence="2" id="KW-0808">Transferase</keyword>
<dbReference type="Pfam" id="PF05175">
    <property type="entry name" value="MTS"/>
    <property type="match status" value="1"/>
</dbReference>
<dbReference type="InterPro" id="IPR046977">
    <property type="entry name" value="RsmC/RlmG"/>
</dbReference>
<gene>
    <name evidence="4" type="ORF">GCM10023167_00550</name>
</gene>
<dbReference type="InterPro" id="IPR029063">
    <property type="entry name" value="SAM-dependent_MTases_sf"/>
</dbReference>
<dbReference type="PANTHER" id="PTHR47816">
    <property type="entry name" value="RIBOSOMAL RNA SMALL SUBUNIT METHYLTRANSFERASE C"/>
    <property type="match status" value="1"/>
</dbReference>
<dbReference type="GO" id="GO:0008168">
    <property type="term" value="F:methyltransferase activity"/>
    <property type="evidence" value="ECO:0007669"/>
    <property type="project" value="UniProtKB-KW"/>
</dbReference>
<dbReference type="GO" id="GO:0032259">
    <property type="term" value="P:methylation"/>
    <property type="evidence" value="ECO:0007669"/>
    <property type="project" value="UniProtKB-KW"/>
</dbReference>